<dbReference type="EC" id="3.5.1.28" evidence="5"/>
<dbReference type="PANTHER" id="PTHR30417">
    <property type="entry name" value="N-ACETYLMURAMOYL-L-ALANINE AMIDASE AMID"/>
    <property type="match status" value="1"/>
</dbReference>
<evidence type="ECO:0000256" key="13">
    <source>
        <dbReference type="SAM" id="MobiDB-lite"/>
    </source>
</evidence>
<comment type="catalytic activity">
    <reaction evidence="1">
        <text>Hydrolyzes the link between N-acetylmuramoyl residues and L-amino acid residues in certain cell-wall glycopeptides.</text>
        <dbReference type="EC" id="3.5.1.28"/>
    </reaction>
</comment>
<dbReference type="GO" id="GO:0009254">
    <property type="term" value="P:peptidoglycan turnover"/>
    <property type="evidence" value="ECO:0007669"/>
    <property type="project" value="TreeGrafter"/>
</dbReference>
<keyword evidence="9" id="KW-0862">Zinc</keyword>
<dbReference type="AlphaFoldDB" id="F6DC81"/>
<reference evidence="15 16" key="1">
    <citation type="submission" date="2011-05" db="EMBL/GenBank/DDBJ databases">
        <title>Complete sequence of Thioalkalimicrobium cyclicum ALM1.</title>
        <authorList>
            <consortium name="US DOE Joint Genome Institute"/>
            <person name="Lucas S."/>
            <person name="Han J."/>
            <person name="Lapidus A."/>
            <person name="Cheng J.-F."/>
            <person name="Goodwin L."/>
            <person name="Pitluck S."/>
            <person name="Peters L."/>
            <person name="Mikhailova N."/>
            <person name="Davenport K."/>
            <person name="Han C."/>
            <person name="Tapia R."/>
            <person name="Land M."/>
            <person name="Hauser L."/>
            <person name="Kyrpides N."/>
            <person name="Ivanova N."/>
            <person name="Pagani I."/>
            <person name="Kappler U."/>
            <person name="Woyke T."/>
        </authorList>
    </citation>
    <scope>NUCLEOTIDE SEQUENCE [LARGE SCALE GENOMIC DNA]</scope>
    <source>
        <strain evidence="16">DSM 14477 / JCM 11371 / ALM1</strain>
    </source>
</reference>
<dbReference type="KEGG" id="tcy:Thicy_0695"/>
<comment type="subcellular location">
    <subcellularLocation>
        <location evidence="3">Cytoplasm</location>
    </subcellularLocation>
</comment>
<evidence type="ECO:0000256" key="11">
    <source>
        <dbReference type="ARBA" id="ARBA00039257"/>
    </source>
</evidence>
<evidence type="ECO:0000256" key="10">
    <source>
        <dbReference type="ARBA" id="ARBA00023316"/>
    </source>
</evidence>
<protein>
    <recommendedName>
        <fullName evidence="11">1,6-anhydro-N-acetylmuramyl-L-alanine amidase AmpD</fullName>
        <ecNumber evidence="5">3.5.1.28</ecNumber>
    </recommendedName>
    <alternativeName>
        <fullName evidence="12">N-acetylmuramoyl-L-alanine amidase</fullName>
    </alternativeName>
</protein>
<dbReference type="InterPro" id="IPR002502">
    <property type="entry name" value="Amidase_domain"/>
</dbReference>
<dbReference type="SUPFAM" id="SSF55846">
    <property type="entry name" value="N-acetylmuramoyl-L-alanine amidase-like"/>
    <property type="match status" value="1"/>
</dbReference>
<organism evidence="15 16">
    <name type="scientific">Thiomicrospira cyclica (strain DSM 14477 / JCM 11371 / ALM1)</name>
    <name type="common">Thioalkalimicrobium cyclicum</name>
    <dbReference type="NCBI Taxonomy" id="717773"/>
    <lineage>
        <taxon>Bacteria</taxon>
        <taxon>Pseudomonadati</taxon>
        <taxon>Pseudomonadota</taxon>
        <taxon>Gammaproteobacteria</taxon>
        <taxon>Thiotrichales</taxon>
        <taxon>Piscirickettsiaceae</taxon>
        <taxon>Thiomicrospira</taxon>
    </lineage>
</organism>
<evidence type="ECO:0000256" key="8">
    <source>
        <dbReference type="ARBA" id="ARBA00022801"/>
    </source>
</evidence>
<dbReference type="GO" id="GO:0071555">
    <property type="term" value="P:cell wall organization"/>
    <property type="evidence" value="ECO:0007669"/>
    <property type="project" value="UniProtKB-KW"/>
</dbReference>
<gene>
    <name evidence="15" type="ordered locus">Thicy_0695</name>
</gene>
<evidence type="ECO:0000256" key="7">
    <source>
        <dbReference type="ARBA" id="ARBA00022723"/>
    </source>
</evidence>
<evidence type="ECO:0000256" key="1">
    <source>
        <dbReference type="ARBA" id="ARBA00001561"/>
    </source>
</evidence>
<comment type="similarity">
    <text evidence="4">Belongs to the N-acetylmuramoyl-L-alanine amidase 2 family.</text>
</comment>
<evidence type="ECO:0000259" key="14">
    <source>
        <dbReference type="SMART" id="SM00644"/>
    </source>
</evidence>
<keyword evidence="16" id="KW-1185">Reference proteome</keyword>
<evidence type="ECO:0000313" key="16">
    <source>
        <dbReference type="Proteomes" id="UP000009232"/>
    </source>
</evidence>
<dbReference type="Pfam" id="PF01510">
    <property type="entry name" value="Amidase_2"/>
    <property type="match status" value="1"/>
</dbReference>
<dbReference type="CDD" id="cd06583">
    <property type="entry name" value="PGRP"/>
    <property type="match status" value="1"/>
</dbReference>
<evidence type="ECO:0000256" key="3">
    <source>
        <dbReference type="ARBA" id="ARBA00004496"/>
    </source>
</evidence>
<dbReference type="GO" id="GO:0009253">
    <property type="term" value="P:peptidoglycan catabolic process"/>
    <property type="evidence" value="ECO:0007669"/>
    <property type="project" value="InterPro"/>
</dbReference>
<evidence type="ECO:0000256" key="6">
    <source>
        <dbReference type="ARBA" id="ARBA00022490"/>
    </source>
</evidence>
<evidence type="ECO:0000256" key="4">
    <source>
        <dbReference type="ARBA" id="ARBA00007553"/>
    </source>
</evidence>
<evidence type="ECO:0000256" key="5">
    <source>
        <dbReference type="ARBA" id="ARBA00011901"/>
    </source>
</evidence>
<evidence type="ECO:0000256" key="2">
    <source>
        <dbReference type="ARBA" id="ARBA00001947"/>
    </source>
</evidence>
<dbReference type="EMBL" id="CP002776">
    <property type="protein sequence ID" value="AEG31467.1"/>
    <property type="molecule type" value="Genomic_DNA"/>
</dbReference>
<dbReference type="eggNOG" id="COG3023">
    <property type="taxonomic scope" value="Bacteria"/>
</dbReference>
<name>F6DC81_THICA</name>
<dbReference type="GO" id="GO:0046872">
    <property type="term" value="F:metal ion binding"/>
    <property type="evidence" value="ECO:0007669"/>
    <property type="project" value="UniProtKB-KW"/>
</dbReference>
<dbReference type="Proteomes" id="UP000009232">
    <property type="component" value="Chromosome"/>
</dbReference>
<dbReference type="GO" id="GO:0005737">
    <property type="term" value="C:cytoplasm"/>
    <property type="evidence" value="ECO:0007669"/>
    <property type="project" value="UniProtKB-SubCell"/>
</dbReference>
<sequence>MNKPIDDITVNPNTRSTGWLPDAKHYPSPHFSPRPEPTDIRLLVVHGVSLPRNQFDTGLVHALFLGEKPPLQAAGLADVAELRVSAHFLIQRSGQLDQFVNIFDQAWHAGASSYLGESQCNRFSIGVELEGSDDQPYTAIQYNVLADLIADLEQVLLTHGQPIPLVIVGHQHIAPGRKTDPGPYFNWTSLARLTQRNLMFD</sequence>
<evidence type="ECO:0000256" key="12">
    <source>
        <dbReference type="ARBA" id="ARBA00042615"/>
    </source>
</evidence>
<dbReference type="PANTHER" id="PTHR30417:SF4">
    <property type="entry name" value="1,6-ANHYDRO-N-ACETYLMURAMYL-L-ALANINE AMIDASE AMPD"/>
    <property type="match status" value="1"/>
</dbReference>
<dbReference type="OrthoDB" id="9794842at2"/>
<dbReference type="NCBIfam" id="NF008758">
    <property type="entry name" value="PRK11789.1"/>
    <property type="match status" value="1"/>
</dbReference>
<dbReference type="GO" id="GO:0008745">
    <property type="term" value="F:N-acetylmuramoyl-L-alanine amidase activity"/>
    <property type="evidence" value="ECO:0007669"/>
    <property type="project" value="UniProtKB-EC"/>
</dbReference>
<dbReference type="HOGENOM" id="CLU_049290_1_0_6"/>
<comment type="cofactor">
    <cofactor evidence="2">
        <name>Zn(2+)</name>
        <dbReference type="ChEBI" id="CHEBI:29105"/>
    </cofactor>
</comment>
<dbReference type="InterPro" id="IPR036505">
    <property type="entry name" value="Amidase/PGRP_sf"/>
</dbReference>
<dbReference type="InterPro" id="IPR051206">
    <property type="entry name" value="NAMLAA_amidase_2"/>
</dbReference>
<feature type="domain" description="N-acetylmuramoyl-L-alanine amidase" evidence="14">
    <location>
        <begin position="28"/>
        <end position="182"/>
    </location>
</feature>
<accession>F6DC81</accession>
<dbReference type="Gene3D" id="3.40.80.10">
    <property type="entry name" value="Peptidoglycan recognition protein-like"/>
    <property type="match status" value="1"/>
</dbReference>
<keyword evidence="6" id="KW-0963">Cytoplasm</keyword>
<evidence type="ECO:0000313" key="15">
    <source>
        <dbReference type="EMBL" id="AEG31467.1"/>
    </source>
</evidence>
<keyword evidence="8" id="KW-0378">Hydrolase</keyword>
<keyword evidence="7" id="KW-0479">Metal-binding</keyword>
<feature type="region of interest" description="Disordered" evidence="13">
    <location>
        <begin position="1"/>
        <end position="22"/>
    </location>
</feature>
<dbReference type="SMART" id="SM00644">
    <property type="entry name" value="Ami_2"/>
    <property type="match status" value="1"/>
</dbReference>
<dbReference type="STRING" id="717773.Thicy_0695"/>
<proteinExistence type="inferred from homology"/>
<dbReference type="RefSeq" id="WP_013835246.1">
    <property type="nucleotide sequence ID" value="NC_015581.1"/>
</dbReference>
<evidence type="ECO:0000256" key="9">
    <source>
        <dbReference type="ARBA" id="ARBA00022833"/>
    </source>
</evidence>
<keyword evidence="10" id="KW-0961">Cell wall biogenesis/degradation</keyword>